<dbReference type="Pfam" id="PF01557">
    <property type="entry name" value="FAA_hydrolase"/>
    <property type="match status" value="1"/>
</dbReference>
<proteinExistence type="predicted"/>
<name>A0A934T302_9BURK</name>
<dbReference type="Gene3D" id="3.90.850.10">
    <property type="entry name" value="Fumarylacetoacetase-like, C-terminal domain"/>
    <property type="match status" value="1"/>
</dbReference>
<dbReference type="PANTHER" id="PTHR30143:SF0">
    <property type="entry name" value="2-KETO-4-PENTENOATE HYDRATASE"/>
    <property type="match status" value="1"/>
</dbReference>
<dbReference type="RefSeq" id="WP_200598155.1">
    <property type="nucleotide sequence ID" value="NZ_JAEPBG010000027.1"/>
</dbReference>
<gene>
    <name evidence="3" type="ORF">JJB74_29575</name>
</gene>
<dbReference type="GO" id="GO:0005737">
    <property type="term" value="C:cytoplasm"/>
    <property type="evidence" value="ECO:0007669"/>
    <property type="project" value="TreeGrafter"/>
</dbReference>
<evidence type="ECO:0000313" key="4">
    <source>
        <dbReference type="Proteomes" id="UP000622890"/>
    </source>
</evidence>
<comment type="caution">
    <text evidence="3">The sequence shown here is derived from an EMBL/GenBank/DDBJ whole genome shotgun (WGS) entry which is preliminary data.</text>
</comment>
<dbReference type="AlphaFoldDB" id="A0A934T302"/>
<dbReference type="InterPro" id="IPR036663">
    <property type="entry name" value="Fumarylacetoacetase_C_sf"/>
</dbReference>
<evidence type="ECO:0000256" key="1">
    <source>
        <dbReference type="ARBA" id="ARBA00023239"/>
    </source>
</evidence>
<evidence type="ECO:0000313" key="3">
    <source>
        <dbReference type="EMBL" id="MBK4738782.1"/>
    </source>
</evidence>
<protein>
    <submittedName>
        <fullName evidence="3">Hydratase</fullName>
    </submittedName>
</protein>
<dbReference type="Proteomes" id="UP000622890">
    <property type="component" value="Unassembled WGS sequence"/>
</dbReference>
<dbReference type="GO" id="GO:0008684">
    <property type="term" value="F:2-oxopent-4-enoate hydratase activity"/>
    <property type="evidence" value="ECO:0007669"/>
    <property type="project" value="TreeGrafter"/>
</dbReference>
<keyword evidence="1" id="KW-0456">Lyase</keyword>
<keyword evidence="4" id="KW-1185">Reference proteome</keyword>
<reference evidence="3" key="1">
    <citation type="submission" date="2021-01" db="EMBL/GenBank/DDBJ databases">
        <title>Genome sequence of strain Noviherbaspirillum sp. DKR-6.</title>
        <authorList>
            <person name="Chaudhary D.K."/>
        </authorList>
    </citation>
    <scope>NUCLEOTIDE SEQUENCE</scope>
    <source>
        <strain evidence="3">DKR-6</strain>
    </source>
</reference>
<sequence>MNEASLQAAANLLHEHWIRGALIPALPVDIRPTTREDGYAIQARLEALSRSPIYGWKIAATSAAGQAHINVDGPIAGRILAERVVPCAGVVPAGPNHMAVAEVEFAFRMGRDLEPRPQAFSVEEVLAAVDTLHVAIEIPDSRYEDFAQVGAPQLIADNACAHYFVAAEASTADWRAIDLVTHRVVGRIEGKLEREGSGANVLDDPRIALTWLANELSNLGITLRKGQMVTTGTCVTPMPISSGDLVTADFGPLGTATVRIG</sequence>
<evidence type="ECO:0000259" key="2">
    <source>
        <dbReference type="Pfam" id="PF01557"/>
    </source>
</evidence>
<dbReference type="InterPro" id="IPR011234">
    <property type="entry name" value="Fumarylacetoacetase-like_C"/>
</dbReference>
<organism evidence="3 4">
    <name type="scientific">Noviherbaspirillum pedocola</name>
    <dbReference type="NCBI Taxonomy" id="2801341"/>
    <lineage>
        <taxon>Bacteria</taxon>
        <taxon>Pseudomonadati</taxon>
        <taxon>Pseudomonadota</taxon>
        <taxon>Betaproteobacteria</taxon>
        <taxon>Burkholderiales</taxon>
        <taxon>Oxalobacteraceae</taxon>
        <taxon>Noviherbaspirillum</taxon>
    </lineage>
</organism>
<dbReference type="InterPro" id="IPR050772">
    <property type="entry name" value="Hydratase-Decarb/MhpD_sf"/>
</dbReference>
<accession>A0A934T302</accession>
<dbReference type="SUPFAM" id="SSF56529">
    <property type="entry name" value="FAH"/>
    <property type="match status" value="1"/>
</dbReference>
<dbReference type="PANTHER" id="PTHR30143">
    <property type="entry name" value="ACID HYDRATASE"/>
    <property type="match status" value="1"/>
</dbReference>
<dbReference type="EMBL" id="JAEPBG010000027">
    <property type="protein sequence ID" value="MBK4738782.1"/>
    <property type="molecule type" value="Genomic_DNA"/>
</dbReference>
<feature type="domain" description="Fumarylacetoacetase-like C-terminal" evidence="2">
    <location>
        <begin position="91"/>
        <end position="260"/>
    </location>
</feature>